<dbReference type="KEGG" id="tad:TRIADDRAFT_50085"/>
<dbReference type="GeneID" id="6752381"/>
<dbReference type="Gene3D" id="1.20.245.10">
    <property type="entry name" value="Lipoxygenase-1, Domain 5"/>
    <property type="match status" value="1"/>
</dbReference>
<name>B3RT70_TRIAD</name>
<feature type="domain" description="PLAT" evidence="6">
    <location>
        <begin position="3"/>
        <end position="124"/>
    </location>
</feature>
<evidence type="ECO:0000256" key="2">
    <source>
        <dbReference type="ARBA" id="ARBA00022964"/>
    </source>
</evidence>
<keyword evidence="4" id="KW-0443">Lipid metabolism</keyword>
<dbReference type="Pfam" id="PF00305">
    <property type="entry name" value="Lipoxygenase"/>
    <property type="match status" value="1"/>
</dbReference>
<dbReference type="HOGENOM" id="CLU_004282_3_2_1"/>
<keyword evidence="1" id="KW-0479">Metal-binding</keyword>
<dbReference type="PANTHER" id="PTHR11771">
    <property type="entry name" value="LIPOXYGENASE"/>
    <property type="match status" value="1"/>
</dbReference>
<dbReference type="InterPro" id="IPR013819">
    <property type="entry name" value="LipOase_C"/>
</dbReference>
<evidence type="ECO:0008006" key="10">
    <source>
        <dbReference type="Google" id="ProtNLM"/>
    </source>
</evidence>
<evidence type="ECO:0000256" key="4">
    <source>
        <dbReference type="ARBA" id="ARBA00023098"/>
    </source>
</evidence>
<dbReference type="GO" id="GO:0016702">
    <property type="term" value="F:oxidoreductase activity, acting on single donors with incorporation of molecular oxygen, incorporation of two atoms of oxygen"/>
    <property type="evidence" value="ECO:0007669"/>
    <property type="project" value="InterPro"/>
</dbReference>
<dbReference type="PhylomeDB" id="B3RT70"/>
<feature type="domain" description="Lipoxygenase" evidence="7">
    <location>
        <begin position="93"/>
        <end position="654"/>
    </location>
</feature>
<dbReference type="InterPro" id="IPR000907">
    <property type="entry name" value="LipOase"/>
</dbReference>
<dbReference type="Gene3D" id="3.10.450.60">
    <property type="match status" value="1"/>
</dbReference>
<dbReference type="eggNOG" id="ENOG502QQSP">
    <property type="taxonomic scope" value="Eukaryota"/>
</dbReference>
<comment type="caution">
    <text evidence="5">Lacks conserved residue(s) required for the propagation of feature annotation.</text>
</comment>
<dbReference type="PROSITE" id="PS51393">
    <property type="entry name" value="LIPOXYGENASE_3"/>
    <property type="match status" value="1"/>
</dbReference>
<dbReference type="GO" id="GO:0046872">
    <property type="term" value="F:metal ion binding"/>
    <property type="evidence" value="ECO:0007669"/>
    <property type="project" value="UniProtKB-KW"/>
</dbReference>
<dbReference type="InterPro" id="IPR036226">
    <property type="entry name" value="LipOase_C_sf"/>
</dbReference>
<dbReference type="PROSITE" id="PS50095">
    <property type="entry name" value="PLAT"/>
    <property type="match status" value="1"/>
</dbReference>
<dbReference type="GO" id="GO:0034440">
    <property type="term" value="P:lipid oxidation"/>
    <property type="evidence" value="ECO:0007669"/>
    <property type="project" value="InterPro"/>
</dbReference>
<protein>
    <recommendedName>
        <fullName evidence="10">Lipoxygenase domain-containing protein</fullName>
    </recommendedName>
</protein>
<dbReference type="OrthoDB" id="407298at2759"/>
<dbReference type="InterPro" id="IPR020834">
    <property type="entry name" value="LipOase_CS"/>
</dbReference>
<dbReference type="InterPro" id="IPR036392">
    <property type="entry name" value="PLAT/LH2_dom_sf"/>
</dbReference>
<dbReference type="OMA" id="SHYMRTH"/>
<dbReference type="SUPFAM" id="SSF48484">
    <property type="entry name" value="Lipoxigenase"/>
    <property type="match status" value="1"/>
</dbReference>
<dbReference type="AlphaFoldDB" id="B3RT70"/>
<dbReference type="Gene3D" id="2.40.180.10">
    <property type="entry name" value="Catalase core domain"/>
    <property type="match status" value="1"/>
</dbReference>
<evidence type="ECO:0000256" key="5">
    <source>
        <dbReference type="PROSITE-ProRule" id="PRU00152"/>
    </source>
</evidence>
<dbReference type="EMBL" id="DS985243">
    <property type="protein sequence ID" value="EDV27172.1"/>
    <property type="molecule type" value="Genomic_DNA"/>
</dbReference>
<reference evidence="8 9" key="1">
    <citation type="journal article" date="2008" name="Nature">
        <title>The Trichoplax genome and the nature of placozoans.</title>
        <authorList>
            <person name="Srivastava M."/>
            <person name="Begovic E."/>
            <person name="Chapman J."/>
            <person name="Putnam N.H."/>
            <person name="Hellsten U."/>
            <person name="Kawashima T."/>
            <person name="Kuo A."/>
            <person name="Mitros T."/>
            <person name="Salamov A."/>
            <person name="Carpenter M.L."/>
            <person name="Signorovitch A.Y."/>
            <person name="Moreno M.A."/>
            <person name="Kamm K."/>
            <person name="Grimwood J."/>
            <person name="Schmutz J."/>
            <person name="Shapiro H."/>
            <person name="Grigoriev I.V."/>
            <person name="Buss L.W."/>
            <person name="Schierwater B."/>
            <person name="Dellaporta S.L."/>
            <person name="Rokhsar D.S."/>
        </authorList>
    </citation>
    <scope>NUCLEOTIDE SEQUENCE [LARGE SCALE GENOMIC DNA]</scope>
    <source>
        <strain evidence="8 9">Grell-BS-1999</strain>
    </source>
</reference>
<dbReference type="InParanoid" id="B3RT70"/>
<evidence type="ECO:0000313" key="8">
    <source>
        <dbReference type="EMBL" id="EDV27172.1"/>
    </source>
</evidence>
<keyword evidence="2" id="KW-0223">Dioxygenase</keyword>
<dbReference type="InterPro" id="IPR001024">
    <property type="entry name" value="PLAT/LH2_dom"/>
</dbReference>
<evidence type="ECO:0000259" key="6">
    <source>
        <dbReference type="PROSITE" id="PS50095"/>
    </source>
</evidence>
<organism evidence="8 9">
    <name type="scientific">Trichoplax adhaerens</name>
    <name type="common">Trichoplax reptans</name>
    <dbReference type="NCBI Taxonomy" id="10228"/>
    <lineage>
        <taxon>Eukaryota</taxon>
        <taxon>Metazoa</taxon>
        <taxon>Placozoa</taxon>
        <taxon>Uniplacotomia</taxon>
        <taxon>Trichoplacea</taxon>
        <taxon>Trichoplacidae</taxon>
        <taxon>Trichoplax</taxon>
    </lineage>
</organism>
<keyword evidence="3" id="KW-0560">Oxidoreductase</keyword>
<dbReference type="FunCoup" id="B3RT70">
    <property type="interactions" value="114"/>
</dbReference>
<evidence type="ECO:0000256" key="1">
    <source>
        <dbReference type="ARBA" id="ARBA00022723"/>
    </source>
</evidence>
<accession>B3RT70</accession>
<sequence>MKADYLIFIKTGDRKGAGTDANIYIALIDKEGKKSRKIFLDCKWRNDFEQGRTDKFPVSNVPDLGEIEFIELSRDTKGFGDSWFCDRVWIIPNQPGVEPTPIYFPVNRWVKADGLLKIQKWDCCLPQNDVASETRKQEILEKRMYYTLDQKSPGIPVQWDIVRTKGILLIKSKMRRLTSDTWSSLKDLGNIYKKGTSLDIPMGMYRWKEDNYFGKQRVQGVNPVLVKLCTEIPSNFKVTNEMVSPFLEGFTLDEALAKKKLFICDLTMLEDVPLMGIPVEKELVNPYALFFLNKENDLSPIAIQLFAKTTEDCPNPVFLPSDHKYVWMLAKMYYNNADSLFHQGSTHLGFTHLIMESVAVAANRTLSMSHPLYRLIAPHFLFLIAINSRALNKLVAPGGWVDQVMTAGAGGMLSITAKRFQSWRLDRDGTLPEELKMRQVDDPEVLPYYPYRDDALPIWYCIKNYVTRFVEGHYENEKAIEDDWELQEFSKALVSPYPNGCNIKGIPGDGKFQTRQQIIDTFTSFVFISSVGHAAANFAQYDEYAFPPNYPSFMRGKAPRNKDPITEADIIKHLPHKAMTLDIMVVGRILSDRGTNALGDFEIDYIFDPIGTAAVKQFREELEKISEENTKRNETRNPPYAYLNPMHIPNSISI</sequence>
<proteinExistence type="predicted"/>
<dbReference type="CTD" id="6752381"/>
<dbReference type="RefSeq" id="XP_002111168.1">
    <property type="nucleotide sequence ID" value="XM_002111132.1"/>
</dbReference>
<dbReference type="Pfam" id="PF01477">
    <property type="entry name" value="PLAT"/>
    <property type="match status" value="1"/>
</dbReference>
<evidence type="ECO:0000256" key="3">
    <source>
        <dbReference type="ARBA" id="ARBA00023002"/>
    </source>
</evidence>
<evidence type="ECO:0000313" key="9">
    <source>
        <dbReference type="Proteomes" id="UP000009022"/>
    </source>
</evidence>
<evidence type="ECO:0000259" key="7">
    <source>
        <dbReference type="PROSITE" id="PS51393"/>
    </source>
</evidence>
<dbReference type="STRING" id="10228.B3RT70"/>
<dbReference type="PROSITE" id="PS00081">
    <property type="entry name" value="LIPOXYGENASE_2"/>
    <property type="match status" value="1"/>
</dbReference>
<keyword evidence="9" id="KW-1185">Reference proteome</keyword>
<gene>
    <name evidence="8" type="ORF">TRIADDRAFT_50085</name>
</gene>
<dbReference type="Proteomes" id="UP000009022">
    <property type="component" value="Unassembled WGS sequence"/>
</dbReference>
<dbReference type="SUPFAM" id="SSF49723">
    <property type="entry name" value="Lipase/lipooxygenase domain (PLAT/LH2 domain)"/>
    <property type="match status" value="1"/>
</dbReference>
<dbReference type="PRINTS" id="PR00087">
    <property type="entry name" value="LIPOXYGENASE"/>
</dbReference>
<dbReference type="SMART" id="SM00308">
    <property type="entry name" value="LH2"/>
    <property type="match status" value="1"/>
</dbReference>